<protein>
    <submittedName>
        <fullName evidence="1">Uncharacterized protein</fullName>
    </submittedName>
</protein>
<keyword evidence="2" id="KW-1185">Reference proteome</keyword>
<comment type="caution">
    <text evidence="1">The sequence shown here is derived from an EMBL/GenBank/DDBJ whole genome shotgun (WGS) entry which is preliminary data.</text>
</comment>
<sequence>MNDESKRNIQNYNFVNPKSVYSLNFRFYPYPYYSLDLQHENPTQTSFIVPIYNHVQQGVPISPGFMGTAVNPNDMYITQKVLVRDQTNQYQPYFESWKPLFENNVSDYRDYPLYNKIRSIDQSFADKQIEKYDDSLGWRNTFNSKNETDRYWRGISYII</sequence>
<evidence type="ECO:0000313" key="1">
    <source>
        <dbReference type="EMBL" id="KII73623.1"/>
    </source>
</evidence>
<name>A0A0C2JW17_THEKT</name>
<dbReference type="EMBL" id="JWZT01000745">
    <property type="protein sequence ID" value="KII73623.1"/>
    <property type="molecule type" value="Genomic_DNA"/>
</dbReference>
<reference evidence="1 2" key="1">
    <citation type="journal article" date="2014" name="Genome Biol. Evol.">
        <title>The genome of the myxosporean Thelohanellus kitauei shows adaptations to nutrient acquisition within its fish host.</title>
        <authorList>
            <person name="Yang Y."/>
            <person name="Xiong J."/>
            <person name="Zhou Z."/>
            <person name="Huo F."/>
            <person name="Miao W."/>
            <person name="Ran C."/>
            <person name="Liu Y."/>
            <person name="Zhang J."/>
            <person name="Feng J."/>
            <person name="Wang M."/>
            <person name="Wang M."/>
            <person name="Wang L."/>
            <person name="Yao B."/>
        </authorList>
    </citation>
    <scope>NUCLEOTIDE SEQUENCE [LARGE SCALE GENOMIC DNA]</scope>
    <source>
        <strain evidence="1">Wuqing</strain>
    </source>
</reference>
<organism evidence="1 2">
    <name type="scientific">Thelohanellus kitauei</name>
    <name type="common">Myxosporean</name>
    <dbReference type="NCBI Taxonomy" id="669202"/>
    <lineage>
        <taxon>Eukaryota</taxon>
        <taxon>Metazoa</taxon>
        <taxon>Cnidaria</taxon>
        <taxon>Myxozoa</taxon>
        <taxon>Myxosporea</taxon>
        <taxon>Bivalvulida</taxon>
        <taxon>Platysporina</taxon>
        <taxon>Myxobolidae</taxon>
        <taxon>Thelohanellus</taxon>
    </lineage>
</organism>
<proteinExistence type="predicted"/>
<accession>A0A0C2JW17</accession>
<gene>
    <name evidence="1" type="ORF">RF11_06566</name>
</gene>
<dbReference type="Proteomes" id="UP000031668">
    <property type="component" value="Unassembled WGS sequence"/>
</dbReference>
<dbReference type="AlphaFoldDB" id="A0A0C2JW17"/>
<evidence type="ECO:0000313" key="2">
    <source>
        <dbReference type="Proteomes" id="UP000031668"/>
    </source>
</evidence>